<evidence type="ECO:0000256" key="7">
    <source>
        <dbReference type="SAM" id="MobiDB-lite"/>
    </source>
</evidence>
<comment type="subcellular location">
    <subcellularLocation>
        <location evidence="1">Membrane</location>
        <topology evidence="1">Multi-pass membrane protein</topology>
    </subcellularLocation>
</comment>
<dbReference type="GO" id="GO:0005886">
    <property type="term" value="C:plasma membrane"/>
    <property type="evidence" value="ECO:0007669"/>
    <property type="project" value="TreeGrafter"/>
</dbReference>
<accession>A0A4X2L1X9</accession>
<feature type="transmembrane region" description="Helical" evidence="8">
    <location>
        <begin position="193"/>
        <end position="211"/>
    </location>
</feature>
<feature type="transmembrane region" description="Helical" evidence="8">
    <location>
        <begin position="51"/>
        <end position="70"/>
    </location>
</feature>
<evidence type="ECO:0000313" key="9">
    <source>
        <dbReference type="Ensembl" id="ENSVURP00010016246.1"/>
    </source>
</evidence>
<evidence type="ECO:0000256" key="8">
    <source>
        <dbReference type="SAM" id="Phobius"/>
    </source>
</evidence>
<dbReference type="AlphaFoldDB" id="A0A4X2L1X9"/>
<name>A0A4X2L1X9_VOMUR</name>
<evidence type="ECO:0000256" key="2">
    <source>
        <dbReference type="ARBA" id="ARBA00007965"/>
    </source>
</evidence>
<dbReference type="InterPro" id="IPR002259">
    <property type="entry name" value="Eqnu_transpt"/>
</dbReference>
<sequence length="472" mass="51969">MAIASEDGFYHHSNSMYKAPNSAPPDEQSPLLEEHPGSHYSSPKPHDRYHGAYIIFFSMGIGSLLPWNFFVTAKEYWMYKLQNCSSQGASDIQSYFESYISIASTVPAVLCLIGNFLLVNRVSVHVRVLTSLAILLVVFVVITVLVKVDTSSWPFSFFVITIICMVVLSGTATIFNSSIFGLAASFPMRNSQALMSGGAMGGTISAVASLVDLAASEDVTSCALAFFLTADIFIVICIGLYLILPKLEYARYYMKSVQPCHVFSGGSFSDEEQTSSFPKPPPQTSRTTDPSMPPLPFILKKTAMLGFCVVYVFFISIIIFPAISSNIESVNKSSGSLWTNKFFVPLTSFLLYNVADLCGRQIPAWIQVPRPKSKLLPALVLLRTFFIPLFIFCNYQPRHHLEKVFFNSDIYPSIFISLLGFSNGYLSTLALMYGPKIMSKELAEATGVLMSFYICLGLALGSACSALVVHLI</sequence>
<dbReference type="RefSeq" id="XP_027714814.1">
    <property type="nucleotide sequence ID" value="XM_027859013.1"/>
</dbReference>
<dbReference type="Proteomes" id="UP000314987">
    <property type="component" value="Unassembled WGS sequence"/>
</dbReference>
<dbReference type="GO" id="GO:0005326">
    <property type="term" value="F:neurotransmitter transmembrane transporter activity"/>
    <property type="evidence" value="ECO:0007669"/>
    <property type="project" value="Ensembl"/>
</dbReference>
<dbReference type="SUPFAM" id="SSF103473">
    <property type="entry name" value="MFS general substrate transporter"/>
    <property type="match status" value="1"/>
</dbReference>
<dbReference type="PRINTS" id="PR01130">
    <property type="entry name" value="DERENTRNSPRT"/>
</dbReference>
<dbReference type="GO" id="GO:0031902">
    <property type="term" value="C:late endosome membrane"/>
    <property type="evidence" value="ECO:0007669"/>
    <property type="project" value="Ensembl"/>
</dbReference>
<evidence type="ECO:0000256" key="4">
    <source>
        <dbReference type="ARBA" id="ARBA00022692"/>
    </source>
</evidence>
<reference evidence="10" key="1">
    <citation type="submission" date="2018-12" db="EMBL/GenBank/DDBJ databases">
        <authorList>
            <person name="Yazar S."/>
        </authorList>
    </citation>
    <scope>NUCLEOTIDE SEQUENCE [LARGE SCALE GENOMIC DNA]</scope>
</reference>
<proteinExistence type="inferred from homology"/>
<evidence type="ECO:0000256" key="1">
    <source>
        <dbReference type="ARBA" id="ARBA00004141"/>
    </source>
</evidence>
<feature type="region of interest" description="Disordered" evidence="7">
    <location>
        <begin position="271"/>
        <end position="291"/>
    </location>
</feature>
<dbReference type="GO" id="GO:0032238">
    <property type="term" value="P:adenosine transport"/>
    <property type="evidence" value="ECO:0007669"/>
    <property type="project" value="Ensembl"/>
</dbReference>
<evidence type="ECO:0000313" key="10">
    <source>
        <dbReference type="Proteomes" id="UP000314987"/>
    </source>
</evidence>
<dbReference type="GO" id="GO:0015874">
    <property type="term" value="P:norepinephrine transport"/>
    <property type="evidence" value="ECO:0007669"/>
    <property type="project" value="Ensembl"/>
</dbReference>
<dbReference type="GO" id="GO:0015872">
    <property type="term" value="P:dopamine transport"/>
    <property type="evidence" value="ECO:0007669"/>
    <property type="project" value="Ensembl"/>
</dbReference>
<dbReference type="GO" id="GO:0015212">
    <property type="term" value="F:cytidine transmembrane transporter activity"/>
    <property type="evidence" value="ECO:0007669"/>
    <property type="project" value="Ensembl"/>
</dbReference>
<keyword evidence="10" id="KW-1185">Reference proteome</keyword>
<dbReference type="STRING" id="29139.ENSVURP00010016246"/>
<keyword evidence="5 8" id="KW-1133">Transmembrane helix</keyword>
<dbReference type="GeneID" id="114040827"/>
<evidence type="ECO:0000256" key="3">
    <source>
        <dbReference type="ARBA" id="ARBA00022448"/>
    </source>
</evidence>
<feature type="transmembrane region" description="Helical" evidence="8">
    <location>
        <begin position="302"/>
        <end position="323"/>
    </location>
</feature>
<dbReference type="PIRSF" id="PIRSF016379">
    <property type="entry name" value="ENT"/>
    <property type="match status" value="1"/>
</dbReference>
<dbReference type="GO" id="GO:0015101">
    <property type="term" value="F:organic cation transmembrane transporter activity"/>
    <property type="evidence" value="ECO:0007669"/>
    <property type="project" value="Ensembl"/>
</dbReference>
<feature type="transmembrane region" description="Helical" evidence="8">
    <location>
        <begin position="223"/>
        <end position="244"/>
    </location>
</feature>
<feature type="transmembrane region" description="Helical" evidence="8">
    <location>
        <begin position="412"/>
        <end position="433"/>
    </location>
</feature>
<dbReference type="OMA" id="GSPWTTK"/>
<dbReference type="PANTHER" id="PTHR10332">
    <property type="entry name" value="EQUILIBRATIVE NUCLEOSIDE TRANSPORTER"/>
    <property type="match status" value="1"/>
</dbReference>
<keyword evidence="6 8" id="KW-0472">Membrane</keyword>
<dbReference type="GO" id="GO:0006837">
    <property type="term" value="P:serotonin transport"/>
    <property type="evidence" value="ECO:0007669"/>
    <property type="project" value="Ensembl"/>
</dbReference>
<feature type="transmembrane region" description="Helical" evidence="8">
    <location>
        <begin position="99"/>
        <end position="119"/>
    </location>
</feature>
<dbReference type="InterPro" id="IPR036259">
    <property type="entry name" value="MFS_trans_sf"/>
</dbReference>
<keyword evidence="4 8" id="KW-0812">Transmembrane</keyword>
<dbReference type="GO" id="GO:0008504">
    <property type="term" value="F:monoamine transmembrane transporter activity"/>
    <property type="evidence" value="ECO:0007669"/>
    <property type="project" value="Ensembl"/>
</dbReference>
<dbReference type="OrthoDB" id="46396at2759"/>
<dbReference type="Ensembl" id="ENSVURT00010018468.1">
    <property type="protein sequence ID" value="ENSVURP00010016246.1"/>
    <property type="gene ID" value="ENSVURG00010012438.1"/>
</dbReference>
<organism evidence="9 10">
    <name type="scientific">Vombatus ursinus</name>
    <name type="common">Common wombat</name>
    <dbReference type="NCBI Taxonomy" id="29139"/>
    <lineage>
        <taxon>Eukaryota</taxon>
        <taxon>Metazoa</taxon>
        <taxon>Chordata</taxon>
        <taxon>Craniata</taxon>
        <taxon>Vertebrata</taxon>
        <taxon>Euteleostomi</taxon>
        <taxon>Mammalia</taxon>
        <taxon>Metatheria</taxon>
        <taxon>Diprotodontia</taxon>
        <taxon>Vombatidae</taxon>
        <taxon>Vombatus</taxon>
    </lineage>
</organism>
<comment type="similarity">
    <text evidence="2">Belongs to the SLC29A/ENT transporter (TC 2.A.57) family.</text>
</comment>
<dbReference type="GO" id="GO:0015210">
    <property type="term" value="F:uracil transmembrane transporter activity"/>
    <property type="evidence" value="ECO:0007669"/>
    <property type="project" value="Ensembl"/>
</dbReference>
<protein>
    <submittedName>
        <fullName evidence="9">Solute carrier family 29 member 3</fullName>
    </submittedName>
</protein>
<keyword evidence="3" id="KW-0813">Transport</keyword>
<evidence type="ECO:0000256" key="5">
    <source>
        <dbReference type="ARBA" id="ARBA00022989"/>
    </source>
</evidence>
<evidence type="ECO:0000256" key="6">
    <source>
        <dbReference type="ARBA" id="ARBA00023136"/>
    </source>
</evidence>
<reference evidence="9" key="3">
    <citation type="submission" date="2025-09" db="UniProtKB">
        <authorList>
            <consortium name="Ensembl"/>
        </authorList>
    </citation>
    <scope>IDENTIFICATION</scope>
</reference>
<dbReference type="CTD" id="55315"/>
<gene>
    <name evidence="9" type="primary">SLC29A3</name>
</gene>
<dbReference type="PANTHER" id="PTHR10332:SF17">
    <property type="entry name" value="EQUILIBRATIVE NUCLEOSIDE TRANSPORTER 3"/>
    <property type="match status" value="1"/>
</dbReference>
<dbReference type="GO" id="GO:0035340">
    <property type="term" value="P:inosine transport"/>
    <property type="evidence" value="ECO:0007669"/>
    <property type="project" value="Ensembl"/>
</dbReference>
<feature type="transmembrane region" description="Helical" evidence="8">
    <location>
        <begin position="158"/>
        <end position="186"/>
    </location>
</feature>
<feature type="transmembrane region" description="Helical" evidence="8">
    <location>
        <begin position="126"/>
        <end position="146"/>
    </location>
</feature>
<reference evidence="9" key="2">
    <citation type="submission" date="2025-08" db="UniProtKB">
        <authorList>
            <consortium name="Ensembl"/>
        </authorList>
    </citation>
    <scope>IDENTIFICATION</scope>
</reference>
<dbReference type="Pfam" id="PF01733">
    <property type="entry name" value="Nucleoside_tran"/>
    <property type="match status" value="1"/>
</dbReference>
<dbReference type="GO" id="GO:0005794">
    <property type="term" value="C:Golgi apparatus"/>
    <property type="evidence" value="ECO:0007669"/>
    <property type="project" value="Ensembl"/>
</dbReference>
<feature type="region of interest" description="Disordered" evidence="7">
    <location>
        <begin position="19"/>
        <end position="43"/>
    </location>
</feature>
<feature type="transmembrane region" description="Helical" evidence="8">
    <location>
        <begin position="445"/>
        <end position="469"/>
    </location>
</feature>
<dbReference type="GO" id="GO:0015208">
    <property type="term" value="F:guanine transmembrane transporter activity"/>
    <property type="evidence" value="ECO:0007669"/>
    <property type="project" value="Ensembl"/>
</dbReference>
<dbReference type="GO" id="GO:0015213">
    <property type="term" value="F:uridine transmembrane transporter activity"/>
    <property type="evidence" value="ECO:0007669"/>
    <property type="project" value="Ensembl"/>
</dbReference>
<feature type="transmembrane region" description="Helical" evidence="8">
    <location>
        <begin position="375"/>
        <end position="392"/>
    </location>
</feature>
<dbReference type="GO" id="GO:0005765">
    <property type="term" value="C:lysosomal membrane"/>
    <property type="evidence" value="ECO:0007669"/>
    <property type="project" value="Ensembl"/>
</dbReference>
<dbReference type="GeneTree" id="ENSGT00950000182898"/>